<evidence type="ECO:0000313" key="3">
    <source>
        <dbReference type="Proteomes" id="UP000063063"/>
    </source>
</evidence>
<dbReference type="VEuPathDB" id="TriTrypDB:LPMP_010630"/>
<protein>
    <submittedName>
        <fullName evidence="2">Uncharacterized protein</fullName>
    </submittedName>
</protein>
<gene>
    <name evidence="2" type="ORF">LPMP_010630</name>
</gene>
<dbReference type="EMBL" id="CP009370">
    <property type="protein sequence ID" value="AIN95163.1"/>
    <property type="molecule type" value="Genomic_DNA"/>
</dbReference>
<dbReference type="eggNOG" id="ENOG502SM22">
    <property type="taxonomic scope" value="Eukaryota"/>
</dbReference>
<sequence length="980" mass="103883">MSGAKTKPPRREPYRPTSSFTPSAASQAAPVESDGIDSSGSPALPPLPLDPQHRDLTGENSLSHTTAAASHAPGSAVGRASSELLQNSTNIVGRQSRSSSPDLGGPSQYAIPQQQAGAAAISAFATVSVPLPSSVSDGSVSDTSQTCPTPTEPESRTTTTLFPPPTILDITEKGSRSGQGPVTTATEAPTAPTVAGVESGRPYVYDLSINSTEALQAAAVLPYWTSSLHNMLASSLPTAASAAVTHVATHSNSVSTSAGSGVCEPYFASRASTTQRTIQHALVHVLQRERVRSFITRALHRWLLHCILRLRERQYDGREAAAGMAEREVLSRTSSADQRRQEEQPTPVAATRCALYRCHHPLTADTSRLSSAQAWESPAALAGVLTATTKPTGKTTAPTPLPAWIPVGGVSRAARCRVTPIDEGDVDDEDGLHNVDDDAEVPQHTELLQRQEQQHRRGHHCSGDSSSLSDAAAYVDSTYARTGRVAVQGRLLSPHPANPQHRSRVAPLIGAPSRATSIARSLSAASNTSFSQSLGREVSFTPVRQSLSWSFQALLQPQRHDELLGTSLPTTPTTVSVPEVSTLDAAGAAAGSAGVIRPTTTVAGGAAAGAAPATVRRKSVVRHLFSTMSPLNMSPYQSSLNILSSGGGSATPSFDWPHSHSPSDMETTITREGHPLRLHRARSSMGGGAGLIASDSEERSRSLPIYTLQGRQSRGSRGPSSAWGTLRGCHSTLSDSTTPMLATTLTTVPQLLASETEERLAMQAREEQRRLRLQRAMSAVTDHLMMAALNHRSSERGLHPSLRTSAAASPLPEDSDDSSGGSCARRLHHRNDDTREVNLLHTYTVKEHYGGAAWDREAVIGSSTSTRLRLDYDSDGVDTPRHLQRSGCAEEDGHLSDVTDEHVKQSLSCDDEAIDMATALSERSMQALASTSQWGAHVLGPVTIMTSAQENVDQVTNITAAPRVPSPALQRGAYHHSGGW</sequence>
<reference evidence="2 3" key="1">
    <citation type="journal article" date="2015" name="Sci. Rep.">
        <title>The genome of Leishmania panamensis: insights into genomics of the L. (Viannia) subgenus.</title>
        <authorList>
            <person name="Llanes A."/>
            <person name="Restrepo C.M."/>
            <person name="Vecchio G.D."/>
            <person name="Anguizola F.J."/>
            <person name="Lleonart R."/>
        </authorList>
    </citation>
    <scope>NUCLEOTIDE SEQUENCE [LARGE SCALE GENOMIC DNA]</scope>
    <source>
        <strain evidence="2 3">MHOM/PA/94/PSC-1</strain>
    </source>
</reference>
<dbReference type="AlphaFoldDB" id="A0A088RH40"/>
<keyword evidence="3" id="KW-1185">Reference proteome</keyword>
<dbReference type="VEuPathDB" id="TriTrypDB:LPAL13_010005000"/>
<feature type="region of interest" description="Disordered" evidence="1">
    <location>
        <begin position="133"/>
        <end position="194"/>
    </location>
</feature>
<feature type="region of interest" description="Disordered" evidence="1">
    <location>
        <begin position="322"/>
        <end position="347"/>
    </location>
</feature>
<feature type="region of interest" description="Disordered" evidence="1">
    <location>
        <begin position="792"/>
        <end position="830"/>
    </location>
</feature>
<dbReference type="Proteomes" id="UP000063063">
    <property type="component" value="Chromosome 1"/>
</dbReference>
<organism evidence="2 3">
    <name type="scientific">Leishmania panamensis</name>
    <dbReference type="NCBI Taxonomy" id="5679"/>
    <lineage>
        <taxon>Eukaryota</taxon>
        <taxon>Discoba</taxon>
        <taxon>Euglenozoa</taxon>
        <taxon>Kinetoplastea</taxon>
        <taxon>Metakinetoplastina</taxon>
        <taxon>Trypanosomatida</taxon>
        <taxon>Trypanosomatidae</taxon>
        <taxon>Leishmaniinae</taxon>
        <taxon>Leishmania</taxon>
        <taxon>Leishmania guyanensis species complex</taxon>
    </lineage>
</organism>
<dbReference type="GeneID" id="22571792"/>
<accession>A0A088RH40</accession>
<feature type="compositionally biased region" description="Low complexity" evidence="1">
    <location>
        <begin position="63"/>
        <end position="72"/>
    </location>
</feature>
<proteinExistence type="predicted"/>
<feature type="region of interest" description="Disordered" evidence="1">
    <location>
        <begin position="1"/>
        <end position="109"/>
    </location>
</feature>
<evidence type="ECO:0000313" key="2">
    <source>
        <dbReference type="EMBL" id="AIN95163.1"/>
    </source>
</evidence>
<feature type="compositionally biased region" description="Polar residues" evidence="1">
    <location>
        <begin position="83"/>
        <end position="101"/>
    </location>
</feature>
<feature type="compositionally biased region" description="Low complexity" evidence="1">
    <location>
        <begin position="133"/>
        <end position="149"/>
    </location>
</feature>
<feature type="compositionally biased region" description="Low complexity" evidence="1">
    <location>
        <begin position="180"/>
        <end position="194"/>
    </location>
</feature>
<name>A0A088RH40_LEIPA</name>
<feature type="compositionally biased region" description="Polar residues" evidence="1">
    <location>
        <begin position="16"/>
        <end position="26"/>
    </location>
</feature>
<evidence type="ECO:0000256" key="1">
    <source>
        <dbReference type="SAM" id="MobiDB-lite"/>
    </source>
</evidence>
<dbReference type="OrthoDB" id="267989at2759"/>
<dbReference type="KEGG" id="lpan:LPMP_010630"/>
<dbReference type="RefSeq" id="XP_010696705.1">
    <property type="nucleotide sequence ID" value="XM_010698403.1"/>
</dbReference>